<accession>A0A4R0NML7</accession>
<dbReference type="InterPro" id="IPR029068">
    <property type="entry name" value="Glyas_Bleomycin-R_OHBP_Dase"/>
</dbReference>
<protein>
    <submittedName>
        <fullName evidence="2">Glyoxalase/bleomycin resistance/extradiol dioxygenase family protein</fullName>
    </submittedName>
</protein>
<dbReference type="SUPFAM" id="SSF54593">
    <property type="entry name" value="Glyoxalase/Bleomycin resistance protein/Dihydroxybiphenyl dioxygenase"/>
    <property type="match status" value="1"/>
</dbReference>
<keyword evidence="2" id="KW-0223">Dioxygenase</keyword>
<keyword evidence="2" id="KW-0560">Oxidoreductase</keyword>
<feature type="domain" description="Glyoxalase/Bleomycin resistance-like N-terminal" evidence="1">
    <location>
        <begin position="4"/>
        <end position="39"/>
    </location>
</feature>
<dbReference type="AlphaFoldDB" id="A0A4R0NML7"/>
<dbReference type="InterPro" id="IPR053863">
    <property type="entry name" value="Glyoxy/Ble-like_N"/>
</dbReference>
<keyword evidence="3" id="KW-1185">Reference proteome</keyword>
<name>A0A4R0NML7_9SPHI</name>
<dbReference type="PANTHER" id="PTHR36503">
    <property type="entry name" value="BLR2520 PROTEIN"/>
    <property type="match status" value="1"/>
</dbReference>
<evidence type="ECO:0000313" key="2">
    <source>
        <dbReference type="EMBL" id="TCD02122.1"/>
    </source>
</evidence>
<evidence type="ECO:0000313" key="3">
    <source>
        <dbReference type="Proteomes" id="UP000291485"/>
    </source>
</evidence>
<gene>
    <name evidence="2" type="ORF">EZ449_18850</name>
</gene>
<dbReference type="Proteomes" id="UP000291485">
    <property type="component" value="Unassembled WGS sequence"/>
</dbReference>
<dbReference type="GO" id="GO:0051213">
    <property type="term" value="F:dioxygenase activity"/>
    <property type="evidence" value="ECO:0007669"/>
    <property type="project" value="UniProtKB-KW"/>
</dbReference>
<comment type="caution">
    <text evidence="2">The sequence shown here is derived from an EMBL/GenBank/DDBJ whole genome shotgun (WGS) entry which is preliminary data.</text>
</comment>
<dbReference type="OrthoDB" id="9798430at2"/>
<proteinExistence type="predicted"/>
<organism evidence="2 3">
    <name type="scientific">Pedobacter frigidisoli</name>
    <dbReference type="NCBI Taxonomy" id="2530455"/>
    <lineage>
        <taxon>Bacteria</taxon>
        <taxon>Pseudomonadati</taxon>
        <taxon>Bacteroidota</taxon>
        <taxon>Sphingobacteriia</taxon>
        <taxon>Sphingobacteriales</taxon>
        <taxon>Sphingobacteriaceae</taxon>
        <taxon>Pedobacter</taxon>
    </lineage>
</organism>
<sequence length="138" mass="15865">MKQVFINLPVVDVEKSMKFYTQLGFSNNPLFSDGEQKCMVWSEQIYVMLQSREFFISFIKKPLLDTTKNVSATFTLPVESLERVNEVVENGLKAGGVEPSPMQDEGFMQLRSIEDLDGHTWAIIYLDMDKFRATKNVK</sequence>
<dbReference type="Gene3D" id="3.10.180.10">
    <property type="entry name" value="2,3-Dihydroxybiphenyl 1,2-Dioxygenase, domain 1"/>
    <property type="match status" value="1"/>
</dbReference>
<evidence type="ECO:0000259" key="1">
    <source>
        <dbReference type="Pfam" id="PF22677"/>
    </source>
</evidence>
<dbReference type="PANTHER" id="PTHR36503:SF2">
    <property type="entry name" value="BLR2408 PROTEIN"/>
    <property type="match status" value="1"/>
</dbReference>
<dbReference type="EMBL" id="SJSN01000018">
    <property type="protein sequence ID" value="TCD02122.1"/>
    <property type="molecule type" value="Genomic_DNA"/>
</dbReference>
<reference evidence="2 3" key="1">
    <citation type="submission" date="2019-02" db="EMBL/GenBank/DDBJ databases">
        <title>Pedobacter sp. RP-3-11 sp. nov., isolated from Arctic soil.</title>
        <authorList>
            <person name="Dahal R.H."/>
        </authorList>
    </citation>
    <scope>NUCLEOTIDE SEQUENCE [LARGE SCALE GENOMIC DNA]</scope>
    <source>
        <strain evidence="2 3">RP-3-11</strain>
    </source>
</reference>
<dbReference type="Pfam" id="PF22677">
    <property type="entry name" value="Ble-like_N"/>
    <property type="match status" value="1"/>
</dbReference>
<dbReference type="RefSeq" id="WP_131561808.1">
    <property type="nucleotide sequence ID" value="NZ_SJSN01000018.1"/>
</dbReference>